<dbReference type="GO" id="GO:0009051">
    <property type="term" value="P:pentose-phosphate shunt, oxidative branch"/>
    <property type="evidence" value="ECO:0007669"/>
    <property type="project" value="TreeGrafter"/>
</dbReference>
<comment type="pathway">
    <text evidence="1 6">Carbohydrate degradation; pentose phosphate pathway; D-ribulose 5-phosphate from D-glucose 6-phosphate (oxidative stage): step 1/3.</text>
</comment>
<evidence type="ECO:0000259" key="10">
    <source>
        <dbReference type="Pfam" id="PF03446"/>
    </source>
</evidence>
<dbReference type="InterPro" id="IPR022675">
    <property type="entry name" value="G6P_DH_C"/>
</dbReference>
<organism evidence="11 12">
    <name type="scientific">Candidatus Ryanbacteria bacterium RIFCSPLOWO2_01_FULL_48_26</name>
    <dbReference type="NCBI Taxonomy" id="1802126"/>
    <lineage>
        <taxon>Bacteria</taxon>
        <taxon>Candidatus Ryaniibacteriota</taxon>
    </lineage>
</organism>
<dbReference type="EMBL" id="MHNW01000001">
    <property type="protein sequence ID" value="OGZ54772.1"/>
    <property type="molecule type" value="Genomic_DNA"/>
</dbReference>
<evidence type="ECO:0000313" key="11">
    <source>
        <dbReference type="EMBL" id="OGZ54772.1"/>
    </source>
</evidence>
<feature type="binding site" evidence="6">
    <location>
        <position position="51"/>
    </location>
    <ligand>
        <name>NADP(+)</name>
        <dbReference type="ChEBI" id="CHEBI:58349"/>
    </ligand>
</feature>
<reference evidence="11 12" key="1">
    <citation type="journal article" date="2016" name="Nat. Commun.">
        <title>Thousands of microbial genomes shed light on interconnected biogeochemical processes in an aquifer system.</title>
        <authorList>
            <person name="Anantharaman K."/>
            <person name="Brown C.T."/>
            <person name="Hug L.A."/>
            <person name="Sharon I."/>
            <person name="Castelle C.J."/>
            <person name="Probst A.J."/>
            <person name="Thomas B.C."/>
            <person name="Singh A."/>
            <person name="Wilkins M.J."/>
            <person name="Karaoz U."/>
            <person name="Brodie E.L."/>
            <person name="Williams K.H."/>
            <person name="Hubbard S.S."/>
            <person name="Banfield J.F."/>
        </authorList>
    </citation>
    <scope>NUCLEOTIDE SEQUENCE [LARGE SCALE GENOMIC DNA]</scope>
</reference>
<comment type="caution">
    <text evidence="11">The sequence shown here is derived from an EMBL/GenBank/DDBJ whole genome shotgun (WGS) entry which is preliminary data.</text>
</comment>
<dbReference type="InterPro" id="IPR004849">
    <property type="entry name" value="6DGDH_YqeC"/>
</dbReference>
<keyword evidence="5 6" id="KW-0119">Carbohydrate metabolism</keyword>
<comment type="similarity">
    <text evidence="6">Belongs to the glucose-6-phosphate dehydrogenase family.</text>
</comment>
<dbReference type="InterPro" id="IPR006114">
    <property type="entry name" value="6PGDH_C"/>
</dbReference>
<comment type="caution">
    <text evidence="6">Lacks conserved residue(s) required for the propagation of feature annotation.</text>
</comment>
<dbReference type="Gene3D" id="1.10.1040.10">
    <property type="entry name" value="N-(1-d-carboxylethyl)-l-norvaline Dehydrogenase, domain 2"/>
    <property type="match status" value="1"/>
</dbReference>
<dbReference type="Pfam" id="PF03446">
    <property type="entry name" value="NAD_binding_2"/>
    <property type="match status" value="1"/>
</dbReference>
<dbReference type="UniPathway" id="UPA00115">
    <property type="reaction ID" value="UER00408"/>
</dbReference>
<dbReference type="STRING" id="1802126.A3B25_02870"/>
<dbReference type="NCBIfam" id="TIGR00872">
    <property type="entry name" value="gnd_rel"/>
    <property type="match status" value="1"/>
</dbReference>
<evidence type="ECO:0000256" key="1">
    <source>
        <dbReference type="ARBA" id="ARBA00004937"/>
    </source>
</evidence>
<gene>
    <name evidence="6" type="primary">zwf</name>
    <name evidence="11" type="ORF">A3B25_02870</name>
</gene>
<dbReference type="Gene3D" id="3.30.360.10">
    <property type="entry name" value="Dihydrodipicolinate Reductase, domain 2"/>
    <property type="match status" value="1"/>
</dbReference>
<feature type="domain" description="6-phosphogluconate dehydrogenase NADP-binding" evidence="10">
    <location>
        <begin position="495"/>
        <end position="657"/>
    </location>
</feature>
<dbReference type="GO" id="GO:0006006">
    <property type="term" value="P:glucose metabolic process"/>
    <property type="evidence" value="ECO:0007669"/>
    <property type="project" value="UniProtKB-KW"/>
</dbReference>
<dbReference type="GO" id="GO:0004616">
    <property type="term" value="F:phosphogluconate dehydrogenase (decarboxylating) activity"/>
    <property type="evidence" value="ECO:0007669"/>
    <property type="project" value="InterPro"/>
</dbReference>
<dbReference type="PANTHER" id="PTHR23429:SF0">
    <property type="entry name" value="GLUCOSE-6-PHOSPHATE 1-DEHYDROGENASE"/>
    <property type="match status" value="1"/>
</dbReference>
<feature type="binding site" evidence="6">
    <location>
        <position position="190"/>
    </location>
    <ligand>
        <name>substrate</name>
    </ligand>
</feature>
<keyword evidence="2 6" id="KW-0313">Glucose metabolism</keyword>
<feature type="active site" description="Proton acceptor" evidence="6">
    <location>
        <position position="252"/>
    </location>
</feature>
<dbReference type="PRINTS" id="PR00079">
    <property type="entry name" value="G6PDHDRGNASE"/>
</dbReference>
<comment type="catalytic activity">
    <reaction evidence="6">
        <text>D-glucose 6-phosphate + NADP(+) = 6-phospho-D-glucono-1,5-lactone + NADPH + H(+)</text>
        <dbReference type="Rhea" id="RHEA:15841"/>
        <dbReference type="ChEBI" id="CHEBI:15378"/>
        <dbReference type="ChEBI" id="CHEBI:57783"/>
        <dbReference type="ChEBI" id="CHEBI:57955"/>
        <dbReference type="ChEBI" id="CHEBI:58349"/>
        <dbReference type="ChEBI" id="CHEBI:61548"/>
        <dbReference type="EC" id="1.1.1.49"/>
    </reaction>
</comment>
<dbReference type="SUPFAM" id="SSF55347">
    <property type="entry name" value="Glyceraldehyde-3-phosphate dehydrogenase-like, C-terminal domain"/>
    <property type="match status" value="1"/>
</dbReference>
<feature type="binding site" evidence="6">
    <location>
        <position position="247"/>
    </location>
    <ligand>
        <name>substrate</name>
    </ligand>
</feature>
<evidence type="ECO:0000313" key="12">
    <source>
        <dbReference type="Proteomes" id="UP000179106"/>
    </source>
</evidence>
<comment type="function">
    <text evidence="6">Catalyzes the oxidation of glucose 6-phosphate to 6-phosphogluconolactone.</text>
</comment>
<feature type="domain" description="6-phosphogluconate dehydrogenase C-terminal" evidence="7">
    <location>
        <begin position="673"/>
        <end position="782"/>
    </location>
</feature>
<dbReference type="GO" id="GO:0004345">
    <property type="term" value="F:glucose-6-phosphate dehydrogenase activity"/>
    <property type="evidence" value="ECO:0007669"/>
    <property type="project" value="UniProtKB-UniRule"/>
</dbReference>
<dbReference type="GO" id="GO:0005829">
    <property type="term" value="C:cytosol"/>
    <property type="evidence" value="ECO:0007669"/>
    <property type="project" value="TreeGrafter"/>
</dbReference>
<evidence type="ECO:0000256" key="4">
    <source>
        <dbReference type="ARBA" id="ARBA00023002"/>
    </source>
</evidence>
<dbReference type="InterPro" id="IPR008927">
    <property type="entry name" value="6-PGluconate_DH-like_C_sf"/>
</dbReference>
<sequence length="806" mass="90210">MIQRQDSNIPTTLVIFGATGDLIGKKILPALFHLFRKQQLPKQFRVVGFSRKNLSDESFRALLSEKLIHWLPASVIAAETKKFLGMFSFHRGLIDEARDYHSLAKTLKQMDAEWGVCTNKLFYLAVPPHLYETILKHLATSGLTEPCGGLSGWSRIIVEKPFGKDAVTAKKLDLLLGSLFKEEQIYRVDHYLAKEMLQNILVFRFGNNLFERTWSGESVEKIEIKLLEKIGVEDRGAFYDGVGALRDVGQNHLLQMLALVTMEHPVSFDANAIRSKRADILKSLFPPSLKDVARTTFRAQYKGYKTIKGVSSGSRTETYFKTEARLDTPRWRDTLITLESGKRLGESVKEIILHLRHPSPCLCPPGAPHHANNIVVRLEPREEIDVTFWAKKPGFAYETEERKLNFLLRNAGAHSQYTEEYEKLLLDCIAGNQTLFIRTEEVEAMWRFTDPITSAWENNLVPLETYEPDSDAIRERSASIGANHGVGAASKLPKEIGIIGLGKMGANVARNLRDKGWRVVAYNRTPEKIRALEKEARPNDGVVGRGIEGAYTLQEFSSKLASPRIVWIMLPAGRAVEEMLFDKAGILSYLKKGDIVIDAGNSFYKDSIRREKLLKKRGIRFLDAGVSGGPSGARNGAAVMVGGDRKIYDSLQELWSNVSVPGGYGYMGFAGAGHFVKMVHNGIEYGMMQAIGEGFEVLKKSKYKLDLKNVARVYSRGTVIESRLIHWLTSALEIHGENLVGVSGSVSHTGEGAWTVKTAKEEKVKAKIIEEALKFRIASEKNPSYTGKVVSALREQFGGHEVRERR</sequence>
<dbReference type="Gene3D" id="3.40.50.720">
    <property type="entry name" value="NAD(P)-binding Rossmann-like Domain"/>
    <property type="match status" value="2"/>
</dbReference>
<dbReference type="SUPFAM" id="SSF48179">
    <property type="entry name" value="6-phosphogluconate dehydrogenase C-terminal domain-like"/>
    <property type="match status" value="1"/>
</dbReference>
<evidence type="ECO:0000256" key="3">
    <source>
        <dbReference type="ARBA" id="ARBA00022857"/>
    </source>
</evidence>
<accession>A0A1G2GX58</accession>
<evidence type="ECO:0000259" key="8">
    <source>
        <dbReference type="Pfam" id="PF00479"/>
    </source>
</evidence>
<dbReference type="AlphaFoldDB" id="A0A1G2GX58"/>
<dbReference type="NCBIfam" id="TIGR00871">
    <property type="entry name" value="zwf"/>
    <property type="match status" value="1"/>
</dbReference>
<keyword evidence="4 6" id="KW-0560">Oxidoreductase</keyword>
<protein>
    <recommendedName>
        <fullName evidence="6">Glucose-6-phosphate 1-dehydrogenase</fullName>
        <shortName evidence="6">G6PD</shortName>
        <ecNumber evidence="6">1.1.1.49</ecNumber>
    </recommendedName>
</protein>
<dbReference type="InterPro" id="IPR013328">
    <property type="entry name" value="6PGD_dom2"/>
</dbReference>
<dbReference type="InterPro" id="IPR001282">
    <property type="entry name" value="G6P_DH"/>
</dbReference>
<evidence type="ECO:0000256" key="2">
    <source>
        <dbReference type="ARBA" id="ARBA00022526"/>
    </source>
</evidence>
<evidence type="ECO:0000256" key="6">
    <source>
        <dbReference type="HAMAP-Rule" id="MF_00966"/>
    </source>
</evidence>
<dbReference type="HAMAP" id="MF_00966">
    <property type="entry name" value="G6PD"/>
    <property type="match status" value="1"/>
</dbReference>
<dbReference type="InterPro" id="IPR006115">
    <property type="entry name" value="6PGDH_NADP-bd"/>
</dbReference>
<feature type="domain" description="Glucose-6-phosphate dehydrogenase NAD-binding" evidence="8">
    <location>
        <begin position="14"/>
        <end position="199"/>
    </location>
</feature>
<dbReference type="Pfam" id="PF00393">
    <property type="entry name" value="6PGD"/>
    <property type="match status" value="1"/>
</dbReference>
<feature type="domain" description="Glucose-6-phosphate dehydrogenase C-terminal" evidence="9">
    <location>
        <begin position="201"/>
        <end position="472"/>
    </location>
</feature>
<dbReference type="SUPFAM" id="SSF51735">
    <property type="entry name" value="NAD(P)-binding Rossmann-fold domains"/>
    <property type="match status" value="2"/>
</dbReference>
<keyword evidence="3 6" id="KW-0521">NADP</keyword>
<dbReference type="GO" id="GO:0050661">
    <property type="term" value="F:NADP binding"/>
    <property type="evidence" value="ECO:0007669"/>
    <property type="project" value="UniProtKB-UniRule"/>
</dbReference>
<proteinExistence type="inferred from homology"/>
<feature type="binding site" evidence="6">
    <location>
        <position position="160"/>
    </location>
    <ligand>
        <name>NADP(+)</name>
        <dbReference type="ChEBI" id="CHEBI:58349"/>
    </ligand>
</feature>
<dbReference type="Proteomes" id="UP000179106">
    <property type="component" value="Unassembled WGS sequence"/>
</dbReference>
<dbReference type="Pfam" id="PF02781">
    <property type="entry name" value="G6PD_C"/>
    <property type="match status" value="1"/>
</dbReference>
<dbReference type="NCBIfam" id="NF007161">
    <property type="entry name" value="PRK09599.1"/>
    <property type="match status" value="1"/>
</dbReference>
<feature type="binding site" evidence="6">
    <location>
        <position position="228"/>
    </location>
    <ligand>
        <name>substrate</name>
    </ligand>
</feature>
<dbReference type="Pfam" id="PF00479">
    <property type="entry name" value="G6PD_N"/>
    <property type="match status" value="1"/>
</dbReference>
<evidence type="ECO:0000259" key="7">
    <source>
        <dbReference type="Pfam" id="PF00393"/>
    </source>
</evidence>
<dbReference type="EC" id="1.1.1.49" evidence="6"/>
<evidence type="ECO:0000259" key="9">
    <source>
        <dbReference type="Pfam" id="PF02781"/>
    </source>
</evidence>
<dbReference type="InterPro" id="IPR022674">
    <property type="entry name" value="G6P_DH_NAD-bd"/>
</dbReference>
<feature type="binding site" evidence="6">
    <location>
        <position position="342"/>
    </location>
    <ligand>
        <name>substrate</name>
    </ligand>
</feature>
<feature type="binding site" evidence="6">
    <location>
        <position position="194"/>
    </location>
    <ligand>
        <name>substrate</name>
    </ligand>
</feature>
<dbReference type="InterPro" id="IPR036291">
    <property type="entry name" value="NAD(P)-bd_dom_sf"/>
</dbReference>
<evidence type="ECO:0000256" key="5">
    <source>
        <dbReference type="ARBA" id="ARBA00023277"/>
    </source>
</evidence>
<dbReference type="PANTHER" id="PTHR23429">
    <property type="entry name" value="GLUCOSE-6-PHOSPHATE 1-DEHYDROGENASE G6PD"/>
    <property type="match status" value="1"/>
</dbReference>
<name>A0A1G2GX58_9BACT</name>